<evidence type="ECO:0000313" key="2">
    <source>
        <dbReference type="Proteomes" id="UP000524450"/>
    </source>
</evidence>
<gene>
    <name evidence="1" type="ORF">GGD71_006762</name>
</gene>
<organism evidence="1 2">
    <name type="scientific">Variovorax guangxiensis</name>
    <dbReference type="NCBI Taxonomy" id="1775474"/>
    <lineage>
        <taxon>Bacteria</taxon>
        <taxon>Pseudomonadati</taxon>
        <taxon>Pseudomonadota</taxon>
        <taxon>Betaproteobacteria</taxon>
        <taxon>Burkholderiales</taxon>
        <taxon>Comamonadaceae</taxon>
        <taxon>Variovorax</taxon>
    </lineage>
</organism>
<evidence type="ECO:0000313" key="1">
    <source>
        <dbReference type="EMBL" id="MBB4225949.1"/>
    </source>
</evidence>
<protein>
    <submittedName>
        <fullName evidence="1">Uncharacterized protein</fullName>
    </submittedName>
</protein>
<proteinExistence type="predicted"/>
<dbReference type="RefSeq" id="WP_184642648.1">
    <property type="nucleotide sequence ID" value="NZ_JACIFZ010000017.1"/>
</dbReference>
<name>A0A840G318_9BURK</name>
<dbReference type="EMBL" id="JACIFZ010000017">
    <property type="protein sequence ID" value="MBB4225949.1"/>
    <property type="molecule type" value="Genomic_DNA"/>
</dbReference>
<reference evidence="1 2" key="1">
    <citation type="submission" date="2020-08" db="EMBL/GenBank/DDBJ databases">
        <title>Genomic Encyclopedia of Type Strains, Phase IV (KMG-V): Genome sequencing to study the core and pangenomes of soil and plant-associated prokaryotes.</title>
        <authorList>
            <person name="Whitman W."/>
        </authorList>
    </citation>
    <scope>NUCLEOTIDE SEQUENCE [LARGE SCALE GENOMIC DNA]</scope>
    <source>
        <strain evidence="1 2">34/80</strain>
    </source>
</reference>
<dbReference type="Proteomes" id="UP000524450">
    <property type="component" value="Unassembled WGS sequence"/>
</dbReference>
<dbReference type="AlphaFoldDB" id="A0A840G318"/>
<comment type="caution">
    <text evidence="1">The sequence shown here is derived from an EMBL/GenBank/DDBJ whole genome shotgun (WGS) entry which is preliminary data.</text>
</comment>
<sequence length="225" mass="24203">MIIFSTLGPRGSNHHFVLEQYLAAHGLEQLARVALFDDFHSGARALVASEADYLLQCAVHPAAAEITGTYRSAMVVVDAFVSPSQPMALVQVKGSEAHASRVGVQPATQSYADLSAWPEVVHEPTVLSVQAGLEEGRYGAGIVFASFAAARTERFEVIEPIGTVCDGWIVYGREAIDEGKAVVWRDSPVARQFRQQTAPPVRASVVRPWANAGPRRQPPKACGPS</sequence>
<accession>A0A840G318</accession>